<dbReference type="RefSeq" id="WP_005341180.1">
    <property type="nucleotide sequence ID" value="NZ_QVLU01000054.1"/>
</dbReference>
<accession>A0A3E3I5D4</accession>
<evidence type="ECO:0000313" key="3">
    <source>
        <dbReference type="Proteomes" id="UP000261166"/>
    </source>
</evidence>
<dbReference type="OrthoDB" id="2065205at2"/>
<keyword evidence="1" id="KW-1133">Transmembrane helix</keyword>
<name>A0A3E3I5D4_9FIRM</name>
<gene>
    <name evidence="2" type="ORF">DWY69_29750</name>
</gene>
<evidence type="ECO:0000313" key="2">
    <source>
        <dbReference type="EMBL" id="RGE60488.1"/>
    </source>
</evidence>
<evidence type="ECO:0000256" key="1">
    <source>
        <dbReference type="SAM" id="Phobius"/>
    </source>
</evidence>
<dbReference type="GeneID" id="75080205"/>
<dbReference type="EMBL" id="QVLU01000054">
    <property type="protein sequence ID" value="RGE60488.1"/>
    <property type="molecule type" value="Genomic_DNA"/>
</dbReference>
<keyword evidence="1" id="KW-0812">Transmembrane</keyword>
<dbReference type="Proteomes" id="UP000261166">
    <property type="component" value="Unassembled WGS sequence"/>
</dbReference>
<feature type="transmembrane region" description="Helical" evidence="1">
    <location>
        <begin position="39"/>
        <end position="56"/>
    </location>
</feature>
<reference evidence="2 3" key="1">
    <citation type="submission" date="2018-08" db="EMBL/GenBank/DDBJ databases">
        <title>A genome reference for cultivated species of the human gut microbiota.</title>
        <authorList>
            <person name="Zou Y."/>
            <person name="Xue W."/>
            <person name="Luo G."/>
        </authorList>
    </citation>
    <scope>NUCLEOTIDE SEQUENCE [LARGE SCALE GENOMIC DNA]</scope>
    <source>
        <strain evidence="2 3">AF26-4BH</strain>
    </source>
</reference>
<sequence length="57" mass="6138">MVKVALVVSIIALAVCLLTALHGVLSDGLKGLKQRSKSIGISFLIYAVAFLLFIFFQ</sequence>
<dbReference type="AlphaFoldDB" id="A0A3E3I5D4"/>
<organism evidence="2 3">
    <name type="scientific">Eisenbergiella massiliensis</name>
    <dbReference type="NCBI Taxonomy" id="1720294"/>
    <lineage>
        <taxon>Bacteria</taxon>
        <taxon>Bacillati</taxon>
        <taxon>Bacillota</taxon>
        <taxon>Clostridia</taxon>
        <taxon>Lachnospirales</taxon>
        <taxon>Lachnospiraceae</taxon>
        <taxon>Eisenbergiella</taxon>
    </lineage>
</organism>
<comment type="caution">
    <text evidence="2">The sequence shown here is derived from an EMBL/GenBank/DDBJ whole genome shotgun (WGS) entry which is preliminary data.</text>
</comment>
<keyword evidence="2" id="KW-0675">Receptor</keyword>
<proteinExistence type="predicted"/>
<keyword evidence="1" id="KW-0472">Membrane</keyword>
<protein>
    <submittedName>
        <fullName evidence="2">Receptor</fullName>
    </submittedName>
</protein>